<evidence type="ECO:0000313" key="3">
    <source>
        <dbReference type="EMBL" id="TRX96232.1"/>
    </source>
</evidence>
<sequence length="206" mass="22085">MPRVHILVENKLAAAMGDGFDLVREAAIADASTLLGRASIDLGQSPNEFGLADLPTNQRVKNARSGGDDVELVTLTWDLGRHMLVGSSRNTAAAVDFPPALTTNLLETQEPLYDLMALAKPRGQQLAQACGRNLLSTHTYQPRPILRRLAMCATKTPNGEVNRFWADDTLTVAVTVTVTVEGKSPVPEVGVDGVSRKNPAPVQYAS</sequence>
<dbReference type="AlphaFoldDB" id="A0A553I7Q4"/>
<dbReference type="EMBL" id="VFLP01000012">
    <property type="protein sequence ID" value="TRX96232.1"/>
    <property type="molecule type" value="Genomic_DNA"/>
</dbReference>
<keyword evidence="4" id="KW-1185">Reference proteome</keyword>
<dbReference type="InterPro" id="IPR054363">
    <property type="entry name" value="GH95_cat"/>
</dbReference>
<reference evidence="4" key="1">
    <citation type="submission" date="2019-06" db="EMBL/GenBank/DDBJ databases">
        <title>Draft genome sequence of the griseofulvin-producing fungus Xylaria cubensis strain G536.</title>
        <authorList>
            <person name="Mead M.E."/>
            <person name="Raja H.A."/>
            <person name="Steenwyk J.L."/>
            <person name="Knowles S.L."/>
            <person name="Oberlies N.H."/>
            <person name="Rokas A."/>
        </authorList>
    </citation>
    <scope>NUCLEOTIDE SEQUENCE [LARGE SCALE GENOMIC DNA]</scope>
    <source>
        <strain evidence="4">G536</strain>
    </source>
</reference>
<dbReference type="GO" id="GO:0004560">
    <property type="term" value="F:alpha-L-fucosidase activity"/>
    <property type="evidence" value="ECO:0007669"/>
    <property type="project" value="TreeGrafter"/>
</dbReference>
<dbReference type="PANTHER" id="PTHR31084:SF0">
    <property type="entry name" value="ALPHA-L-FUCOSIDASE 2"/>
    <property type="match status" value="1"/>
</dbReference>
<dbReference type="PANTHER" id="PTHR31084">
    <property type="entry name" value="ALPHA-L-FUCOSIDASE 2"/>
    <property type="match status" value="1"/>
</dbReference>
<proteinExistence type="predicted"/>
<evidence type="ECO:0000259" key="2">
    <source>
        <dbReference type="Pfam" id="PF22124"/>
    </source>
</evidence>
<evidence type="ECO:0000313" key="4">
    <source>
        <dbReference type="Proteomes" id="UP000319160"/>
    </source>
</evidence>
<dbReference type="Gene3D" id="2.70.98.50">
    <property type="entry name" value="putative glycoside hydrolase family protein from bacillus halodurans"/>
    <property type="match status" value="1"/>
</dbReference>
<name>A0A553I7Q4_9PEZI</name>
<protein>
    <recommendedName>
        <fullName evidence="2">Glycosyl hydrolase family 95 catalytic domain-containing protein</fullName>
    </recommendedName>
</protein>
<gene>
    <name evidence="3" type="ORF">FHL15_002956</name>
</gene>
<comment type="caution">
    <text evidence="3">The sequence shown here is derived from an EMBL/GenBank/DDBJ whole genome shotgun (WGS) entry which is preliminary data.</text>
</comment>
<organism evidence="3 4">
    <name type="scientific">Xylaria flabelliformis</name>
    <dbReference type="NCBI Taxonomy" id="2512241"/>
    <lineage>
        <taxon>Eukaryota</taxon>
        <taxon>Fungi</taxon>
        <taxon>Dikarya</taxon>
        <taxon>Ascomycota</taxon>
        <taxon>Pezizomycotina</taxon>
        <taxon>Sordariomycetes</taxon>
        <taxon>Xylariomycetidae</taxon>
        <taxon>Xylariales</taxon>
        <taxon>Xylariaceae</taxon>
        <taxon>Xylaria</taxon>
    </lineage>
</organism>
<dbReference type="Proteomes" id="UP000319160">
    <property type="component" value="Unassembled WGS sequence"/>
</dbReference>
<dbReference type="OrthoDB" id="2848340at2759"/>
<accession>A0A553I7Q4</accession>
<evidence type="ECO:0000256" key="1">
    <source>
        <dbReference type="SAM" id="MobiDB-lite"/>
    </source>
</evidence>
<feature type="domain" description="Glycosyl hydrolase family 95 catalytic" evidence="2">
    <location>
        <begin position="20"/>
        <end position="93"/>
    </location>
</feature>
<dbReference type="Pfam" id="PF22124">
    <property type="entry name" value="Glyco_hydro_95_cat"/>
    <property type="match status" value="1"/>
</dbReference>
<feature type="region of interest" description="Disordered" evidence="1">
    <location>
        <begin position="187"/>
        <end position="206"/>
    </location>
</feature>